<evidence type="ECO:0000313" key="1">
    <source>
        <dbReference type="EMBL" id="RPB00538.1"/>
    </source>
</evidence>
<dbReference type="AlphaFoldDB" id="A0A3N4JTF9"/>
<evidence type="ECO:0000313" key="2">
    <source>
        <dbReference type="Proteomes" id="UP000276215"/>
    </source>
</evidence>
<dbReference type="EMBL" id="ML120379">
    <property type="protein sequence ID" value="RPB00538.1"/>
    <property type="molecule type" value="Genomic_DNA"/>
</dbReference>
<keyword evidence="2" id="KW-1185">Reference proteome</keyword>
<proteinExistence type="predicted"/>
<name>A0A3N4JTF9_9PEZI</name>
<dbReference type="Proteomes" id="UP000276215">
    <property type="component" value="Unassembled WGS sequence"/>
</dbReference>
<organism evidence="1 2">
    <name type="scientific">Choiromyces venosus 120613-1</name>
    <dbReference type="NCBI Taxonomy" id="1336337"/>
    <lineage>
        <taxon>Eukaryota</taxon>
        <taxon>Fungi</taxon>
        <taxon>Dikarya</taxon>
        <taxon>Ascomycota</taxon>
        <taxon>Pezizomycotina</taxon>
        <taxon>Pezizomycetes</taxon>
        <taxon>Pezizales</taxon>
        <taxon>Tuberaceae</taxon>
        <taxon>Choiromyces</taxon>
    </lineage>
</organism>
<reference evidence="1 2" key="1">
    <citation type="journal article" date="2018" name="Nat. Ecol. Evol.">
        <title>Pezizomycetes genomes reveal the molecular basis of ectomycorrhizal truffle lifestyle.</title>
        <authorList>
            <person name="Murat C."/>
            <person name="Payen T."/>
            <person name="Noel B."/>
            <person name="Kuo A."/>
            <person name="Morin E."/>
            <person name="Chen J."/>
            <person name="Kohler A."/>
            <person name="Krizsan K."/>
            <person name="Balestrini R."/>
            <person name="Da Silva C."/>
            <person name="Montanini B."/>
            <person name="Hainaut M."/>
            <person name="Levati E."/>
            <person name="Barry K.W."/>
            <person name="Belfiori B."/>
            <person name="Cichocki N."/>
            <person name="Clum A."/>
            <person name="Dockter R.B."/>
            <person name="Fauchery L."/>
            <person name="Guy J."/>
            <person name="Iotti M."/>
            <person name="Le Tacon F."/>
            <person name="Lindquist E.A."/>
            <person name="Lipzen A."/>
            <person name="Malagnac F."/>
            <person name="Mello A."/>
            <person name="Molinier V."/>
            <person name="Miyauchi S."/>
            <person name="Poulain J."/>
            <person name="Riccioni C."/>
            <person name="Rubini A."/>
            <person name="Sitrit Y."/>
            <person name="Splivallo R."/>
            <person name="Traeger S."/>
            <person name="Wang M."/>
            <person name="Zifcakova L."/>
            <person name="Wipf D."/>
            <person name="Zambonelli A."/>
            <person name="Paolocci F."/>
            <person name="Nowrousian M."/>
            <person name="Ottonello S."/>
            <person name="Baldrian P."/>
            <person name="Spatafora J.W."/>
            <person name="Henrissat B."/>
            <person name="Nagy L.G."/>
            <person name="Aury J.M."/>
            <person name="Wincker P."/>
            <person name="Grigoriev I.V."/>
            <person name="Bonfante P."/>
            <person name="Martin F.M."/>
        </authorList>
    </citation>
    <scope>NUCLEOTIDE SEQUENCE [LARGE SCALE GENOMIC DNA]</scope>
    <source>
        <strain evidence="1 2">120613-1</strain>
    </source>
</reference>
<gene>
    <name evidence="1" type="ORF">L873DRAFT_1804948</name>
</gene>
<protein>
    <submittedName>
        <fullName evidence="1">Uncharacterized protein</fullName>
    </submittedName>
</protein>
<sequence>MSVDPIRIPMETRVTSMFSNFYGHSRVLYHTGSRRVVLPIHCDSNFFWINDGDH</sequence>
<accession>A0A3N4JTF9</accession>